<gene>
    <name evidence="1" type="ORF">H4075_11055</name>
</gene>
<dbReference type="EMBL" id="CP060007">
    <property type="protein sequence ID" value="QNA42646.1"/>
    <property type="molecule type" value="Genomic_DNA"/>
</dbReference>
<dbReference type="Proteomes" id="UP000515344">
    <property type="component" value="Chromosome"/>
</dbReference>
<accession>A0A7G5XAZ3</accession>
<dbReference type="AlphaFoldDB" id="A0A7G5XAZ3"/>
<dbReference type="KEGG" id="lacs:H4075_11055"/>
<evidence type="ECO:0000313" key="2">
    <source>
        <dbReference type="Proteomes" id="UP000515344"/>
    </source>
</evidence>
<dbReference type="RefSeq" id="WP_182800912.1">
    <property type="nucleotide sequence ID" value="NZ_CP060007.1"/>
</dbReference>
<name>A0A7G5XAZ3_9BACT</name>
<sequence length="472" mass="53962">MNNYRLLTIFFLFCCKIAAAQKIQYSKSVLKTPGGGDLQLIADVNGFHHLIHFSNVKKPVIHIFNEQLQLQATRELNIRLAENADIRLLKVNDYYVLYAHTQRPLQHLLIKIYGNGSISDISYLLNDPADSSWNKSKATFQLFNIDHNFFLVSHTYYNNIKKIKSTVVKLEPERKAEIVTRLIFPFNIRTDELREVTLSSNNLFIVKTSQDESGTSILTLLKINCASGDILSKQFESGKYLYSSPTIRYNSKDSSVFIYSLLRTPPGFRGVRPGAFMVRLNHALNETAPISILPDVFKDNTASSFIVEKNKTTGWLLFSAAPYNRKTGMTVSKDIYSDLGPNFTYTQTYDYSYYTSAPTAVRMTLLNSKLEKEKDSLIKNNGNYYKIHPAPYSQFVMHNTSYLLLVQELVAKKRGLLLVYPNDDGHFNTLPVRVYHQFNFMLSLLQTVGDNYFIVPFTNKTEMGLMKVSLNN</sequence>
<protein>
    <submittedName>
        <fullName evidence="1">Uncharacterized protein</fullName>
    </submittedName>
</protein>
<reference evidence="2" key="1">
    <citation type="submission" date="2020-08" db="EMBL/GenBank/DDBJ databases">
        <title>Lacibacter sp. S13-6-6 genome sequencing.</title>
        <authorList>
            <person name="Jin L."/>
        </authorList>
    </citation>
    <scope>NUCLEOTIDE SEQUENCE [LARGE SCALE GENOMIC DNA]</scope>
    <source>
        <strain evidence="2">S13-6-6</strain>
    </source>
</reference>
<keyword evidence="2" id="KW-1185">Reference proteome</keyword>
<organism evidence="1 2">
    <name type="scientific">Lacibacter sediminis</name>
    <dbReference type="NCBI Taxonomy" id="2760713"/>
    <lineage>
        <taxon>Bacteria</taxon>
        <taxon>Pseudomonadati</taxon>
        <taxon>Bacteroidota</taxon>
        <taxon>Chitinophagia</taxon>
        <taxon>Chitinophagales</taxon>
        <taxon>Chitinophagaceae</taxon>
        <taxon>Lacibacter</taxon>
    </lineage>
</organism>
<proteinExistence type="predicted"/>
<evidence type="ECO:0000313" key="1">
    <source>
        <dbReference type="EMBL" id="QNA42646.1"/>
    </source>
</evidence>